<organism evidence="2 3">
    <name type="scientific">Odoribacter laneus YIT 12061</name>
    <dbReference type="NCBI Taxonomy" id="742817"/>
    <lineage>
        <taxon>Bacteria</taxon>
        <taxon>Pseudomonadati</taxon>
        <taxon>Bacteroidota</taxon>
        <taxon>Bacteroidia</taxon>
        <taxon>Bacteroidales</taxon>
        <taxon>Odoribacteraceae</taxon>
        <taxon>Odoribacter</taxon>
    </lineage>
</organism>
<feature type="compositionally biased region" description="Basic and acidic residues" evidence="1">
    <location>
        <begin position="12"/>
        <end position="24"/>
    </location>
</feature>
<reference evidence="2 3" key="1">
    <citation type="submission" date="2012-01" db="EMBL/GenBank/DDBJ databases">
        <title>The Genome Sequence of Odoribacter laneus YIT 12061.</title>
        <authorList>
            <consortium name="The Broad Institute Genome Sequencing Platform"/>
            <person name="Earl A."/>
            <person name="Ward D."/>
            <person name="Feldgarden M."/>
            <person name="Gevers D."/>
            <person name="Morotomi M."/>
            <person name="Young S.K."/>
            <person name="Zeng Q."/>
            <person name="Gargeya S."/>
            <person name="Fitzgerald M."/>
            <person name="Haas B."/>
            <person name="Abouelleil A."/>
            <person name="Alvarado L."/>
            <person name="Arachchi H.M."/>
            <person name="Berlin A."/>
            <person name="Chapman S.B."/>
            <person name="Gearin G."/>
            <person name="Goldberg J."/>
            <person name="Griggs A."/>
            <person name="Gujja S."/>
            <person name="Hansen M."/>
            <person name="Heiman D."/>
            <person name="Howarth C."/>
            <person name="Larimer J."/>
            <person name="Lui A."/>
            <person name="MacDonald P.J.P."/>
            <person name="McCowen C."/>
            <person name="Montmayeur A."/>
            <person name="Murphy C."/>
            <person name="Neiman D."/>
            <person name="Pearson M."/>
            <person name="Priest M."/>
            <person name="Roberts A."/>
            <person name="Saif S."/>
            <person name="Shea T."/>
            <person name="Sisk P."/>
            <person name="Stolte C."/>
            <person name="Sykes S."/>
            <person name="Wortman J."/>
            <person name="Nusbaum C."/>
            <person name="Birren B."/>
        </authorList>
    </citation>
    <scope>NUCLEOTIDE SEQUENCE [LARGE SCALE GENOMIC DNA]</scope>
    <source>
        <strain evidence="2 3">YIT 12061</strain>
    </source>
</reference>
<proteinExistence type="predicted"/>
<keyword evidence="3" id="KW-1185">Reference proteome</keyword>
<protein>
    <submittedName>
        <fullName evidence="2">Uncharacterized protein</fullName>
    </submittedName>
</protein>
<comment type="caution">
    <text evidence="2">The sequence shown here is derived from an EMBL/GenBank/DDBJ whole genome shotgun (WGS) entry which is preliminary data.</text>
</comment>
<evidence type="ECO:0000256" key="1">
    <source>
        <dbReference type="SAM" id="MobiDB-lite"/>
    </source>
</evidence>
<dbReference type="Proteomes" id="UP000004892">
    <property type="component" value="Unassembled WGS sequence"/>
</dbReference>
<dbReference type="eggNOG" id="ENOG5033021">
    <property type="taxonomic scope" value="Bacteria"/>
</dbReference>
<sequence length="91" mass="10679">MNKNKKNSAKLTTEERQELKDSDFGIPEIREFPMPDAVHVRAAEAYFRYAPEDRKPELAHRILLKARKYGVQVQSTTICEWAKKWKNSKTD</sequence>
<evidence type="ECO:0000313" key="2">
    <source>
        <dbReference type="EMBL" id="EHP48839.1"/>
    </source>
</evidence>
<dbReference type="RefSeq" id="WP_009136350.1">
    <property type="nucleotide sequence ID" value="NZ_JH594596.1"/>
</dbReference>
<gene>
    <name evidence="2" type="ORF">HMPREF9449_01202</name>
</gene>
<dbReference type="HOGENOM" id="CLU_2555206_0_0_10"/>
<dbReference type="AlphaFoldDB" id="H1DG16"/>
<accession>H1DG16</accession>
<evidence type="ECO:0000313" key="3">
    <source>
        <dbReference type="Proteomes" id="UP000004892"/>
    </source>
</evidence>
<dbReference type="GeneID" id="98068786"/>
<dbReference type="EMBL" id="ADMC01000017">
    <property type="protein sequence ID" value="EHP48839.1"/>
    <property type="molecule type" value="Genomic_DNA"/>
</dbReference>
<dbReference type="PATRIC" id="fig|742817.3.peg.1278"/>
<feature type="region of interest" description="Disordered" evidence="1">
    <location>
        <begin position="1"/>
        <end position="24"/>
    </location>
</feature>
<name>H1DG16_9BACT</name>
<dbReference type="STRING" id="742817.HMPREF9449_01202"/>